<evidence type="ECO:0000256" key="2">
    <source>
        <dbReference type="ARBA" id="ARBA00023015"/>
    </source>
</evidence>
<sequence length="286" mass="31338">MAMQTVREGVLSAPQISWWNAFGSQPLAPENSDSFAGVKVGSAGETTEHGVDKQSNSVSHLAFSLGDAKSSRVVPKTHGVAFSLQSPCLELGFTQPPMYTKYPCVEQQYYGVVSAYGSQGRVMLPLNMETEDGPIYVNSKQYHGIIRRRQSRAKAAAVLEQNKLSSSRCRKPYMHHSRHLHALRRPRGSGGRFLNTKSQNMEKSGTNAKKDDETKQPQPQQSNSQNSEVLHPENGTINLSNGLNVSGSEVTSMNYFLNTPVHSLGGMVMPSKWIAAMDNGCCSFKT</sequence>
<dbReference type="OMA" id="AAADNCC"/>
<dbReference type="GO" id="GO:0003677">
    <property type="term" value="F:DNA binding"/>
    <property type="evidence" value="ECO:0007669"/>
    <property type="project" value="UniProtKB-KW"/>
</dbReference>
<evidence type="ECO:0000256" key="6">
    <source>
        <dbReference type="RuleBase" id="RU367155"/>
    </source>
</evidence>
<comment type="subunit">
    <text evidence="6">Heterotrimer.</text>
</comment>
<dbReference type="InterPro" id="IPR001289">
    <property type="entry name" value="NFYA"/>
</dbReference>
<comment type="subcellular location">
    <subcellularLocation>
        <location evidence="1 6">Nucleus</location>
    </subcellularLocation>
</comment>
<reference evidence="9" key="1">
    <citation type="journal article" date="2015" name="Nat. Plants">
        <title>Genome expansion of Arabis alpina linked with retrotransposition and reduced symmetric DNA methylation.</title>
        <authorList>
            <person name="Willing E.M."/>
            <person name="Rawat V."/>
            <person name="Mandakova T."/>
            <person name="Maumus F."/>
            <person name="James G.V."/>
            <person name="Nordstroem K.J."/>
            <person name="Becker C."/>
            <person name="Warthmann N."/>
            <person name="Chica C."/>
            <person name="Szarzynska B."/>
            <person name="Zytnicki M."/>
            <person name="Albani M.C."/>
            <person name="Kiefer C."/>
            <person name="Bergonzi S."/>
            <person name="Castaings L."/>
            <person name="Mateos J.L."/>
            <person name="Berns M.C."/>
            <person name="Bujdoso N."/>
            <person name="Piofczyk T."/>
            <person name="de Lorenzo L."/>
            <person name="Barrero-Sicilia C."/>
            <person name="Mateos I."/>
            <person name="Piednoel M."/>
            <person name="Hagmann J."/>
            <person name="Chen-Min-Tao R."/>
            <person name="Iglesias-Fernandez R."/>
            <person name="Schuster S.C."/>
            <person name="Alonso-Blanco C."/>
            <person name="Roudier F."/>
            <person name="Carbonero P."/>
            <person name="Paz-Ares J."/>
            <person name="Davis S.J."/>
            <person name="Pecinka A."/>
            <person name="Quesneville H."/>
            <person name="Colot V."/>
            <person name="Lysak M.A."/>
            <person name="Weigel D."/>
            <person name="Coupland G."/>
            <person name="Schneeberger K."/>
        </authorList>
    </citation>
    <scope>NUCLEOTIDE SEQUENCE [LARGE SCALE GENOMIC DNA]</scope>
    <source>
        <strain evidence="9">cv. Pajares</strain>
    </source>
</reference>
<comment type="similarity">
    <text evidence="6">Belongs to the NFYA/HAP2 subunit family.</text>
</comment>
<dbReference type="eggNOG" id="KOG1561">
    <property type="taxonomic scope" value="Eukaryota"/>
</dbReference>
<dbReference type="AlphaFoldDB" id="A0A087H774"/>
<dbReference type="PROSITE" id="PS51152">
    <property type="entry name" value="NFYA_HAP2_2"/>
    <property type="match status" value="1"/>
</dbReference>
<accession>A0A087H774</accession>
<evidence type="ECO:0000256" key="3">
    <source>
        <dbReference type="ARBA" id="ARBA00023125"/>
    </source>
</evidence>
<dbReference type="Gramene" id="KFK37976">
    <property type="protein sequence ID" value="KFK37976"/>
    <property type="gene ID" value="AALP_AA3G054200"/>
</dbReference>
<organism evidence="8 9">
    <name type="scientific">Arabis alpina</name>
    <name type="common">Alpine rock-cress</name>
    <dbReference type="NCBI Taxonomy" id="50452"/>
    <lineage>
        <taxon>Eukaryota</taxon>
        <taxon>Viridiplantae</taxon>
        <taxon>Streptophyta</taxon>
        <taxon>Embryophyta</taxon>
        <taxon>Tracheophyta</taxon>
        <taxon>Spermatophyta</taxon>
        <taxon>Magnoliopsida</taxon>
        <taxon>eudicotyledons</taxon>
        <taxon>Gunneridae</taxon>
        <taxon>Pentapetalae</taxon>
        <taxon>rosids</taxon>
        <taxon>malvids</taxon>
        <taxon>Brassicales</taxon>
        <taxon>Brassicaceae</taxon>
        <taxon>Arabideae</taxon>
        <taxon>Arabis</taxon>
    </lineage>
</organism>
<evidence type="ECO:0000256" key="5">
    <source>
        <dbReference type="ARBA" id="ARBA00023242"/>
    </source>
</evidence>
<protein>
    <recommendedName>
        <fullName evidence="6">Nuclear transcription factor Y subunit</fullName>
    </recommendedName>
</protein>
<proteinExistence type="inferred from homology"/>
<dbReference type="GO" id="GO:0005634">
    <property type="term" value="C:nucleus"/>
    <property type="evidence" value="ECO:0007669"/>
    <property type="project" value="UniProtKB-SubCell"/>
</dbReference>
<feature type="compositionally biased region" description="Polar residues" evidence="7">
    <location>
        <begin position="195"/>
        <end position="207"/>
    </location>
</feature>
<gene>
    <name evidence="8" type="ordered locus">AALP_Aa3g054200</name>
</gene>
<evidence type="ECO:0000256" key="1">
    <source>
        <dbReference type="ARBA" id="ARBA00004123"/>
    </source>
</evidence>
<feature type="compositionally biased region" description="Basic residues" evidence="7">
    <location>
        <begin position="168"/>
        <end position="187"/>
    </location>
</feature>
<dbReference type="OrthoDB" id="1097733at2759"/>
<evidence type="ECO:0000256" key="7">
    <source>
        <dbReference type="SAM" id="MobiDB-lite"/>
    </source>
</evidence>
<evidence type="ECO:0000313" key="9">
    <source>
        <dbReference type="Proteomes" id="UP000029120"/>
    </source>
</evidence>
<feature type="compositionally biased region" description="Low complexity" evidence="7">
    <location>
        <begin position="216"/>
        <end position="227"/>
    </location>
</feature>
<evidence type="ECO:0000256" key="4">
    <source>
        <dbReference type="ARBA" id="ARBA00023163"/>
    </source>
</evidence>
<keyword evidence="4 6" id="KW-0804">Transcription</keyword>
<dbReference type="SMART" id="SM00521">
    <property type="entry name" value="CBF"/>
    <property type="match status" value="1"/>
</dbReference>
<dbReference type="EMBL" id="CM002871">
    <property type="protein sequence ID" value="KFK37976.1"/>
    <property type="molecule type" value="Genomic_DNA"/>
</dbReference>
<comment type="function">
    <text evidence="6">Component of the sequence-specific heterotrimeric transcription factor (NF-Y) which specifically recognizes a 5'-CCAAT-3' box motif found in the promoters of its target genes.</text>
</comment>
<dbReference type="Pfam" id="PF02045">
    <property type="entry name" value="CBFB_NFYA"/>
    <property type="match status" value="1"/>
</dbReference>
<dbReference type="GO" id="GO:0003700">
    <property type="term" value="F:DNA-binding transcription factor activity"/>
    <property type="evidence" value="ECO:0007669"/>
    <property type="project" value="UniProtKB-UniRule"/>
</dbReference>
<keyword evidence="5 6" id="KW-0539">Nucleus</keyword>
<dbReference type="PANTHER" id="PTHR12632">
    <property type="entry name" value="TRANSCRIPTION FACTOR NF-Y ALPHA-RELATED"/>
    <property type="match status" value="1"/>
</dbReference>
<dbReference type="Proteomes" id="UP000029120">
    <property type="component" value="Chromosome 3"/>
</dbReference>
<name>A0A087H774_ARAAL</name>
<dbReference type="Gene3D" id="6.10.250.2430">
    <property type="match status" value="1"/>
</dbReference>
<keyword evidence="2 6" id="KW-0805">Transcription regulation</keyword>
<feature type="region of interest" description="Disordered" evidence="7">
    <location>
        <begin position="166"/>
        <end position="243"/>
    </location>
</feature>
<dbReference type="PRINTS" id="PR00616">
    <property type="entry name" value="CCAATSUBUNTB"/>
</dbReference>
<evidence type="ECO:0000313" key="8">
    <source>
        <dbReference type="EMBL" id="KFK37976.1"/>
    </source>
</evidence>
<keyword evidence="3 6" id="KW-0238">DNA-binding</keyword>
<keyword evidence="9" id="KW-1185">Reference proteome</keyword>